<proteinExistence type="predicted"/>
<protein>
    <submittedName>
        <fullName evidence="1">SMI1/KNR4 family protein</fullName>
    </submittedName>
</protein>
<dbReference type="SUPFAM" id="SSF160631">
    <property type="entry name" value="SMI1/KNR4-like"/>
    <property type="match status" value="1"/>
</dbReference>
<dbReference type="Pfam" id="PF14567">
    <property type="entry name" value="SUKH_5"/>
    <property type="match status" value="1"/>
</dbReference>
<name>A0ABU6P0Q3_9BACI</name>
<dbReference type="Gene3D" id="3.40.1580.10">
    <property type="entry name" value="SMI1/KNR4-like"/>
    <property type="match status" value="1"/>
</dbReference>
<sequence length="147" mass="16835">MGIINIIKERYENFYPSDGIDKLVLHNIEKKLNVKLPEDFQRIAEFYSGGLLGEISMFAFDSNPPNLVDETLRLRNVINLPKHFLVLAEPPASLIVMDTVNKPAVIWLDNSDVDKLHNTSLLTSPDIWNTFSEFFMSLIEQEEEGKL</sequence>
<keyword evidence="2" id="KW-1185">Reference proteome</keyword>
<evidence type="ECO:0000313" key="2">
    <source>
        <dbReference type="Proteomes" id="UP001342826"/>
    </source>
</evidence>
<comment type="caution">
    <text evidence="1">The sequence shown here is derived from an EMBL/GenBank/DDBJ whole genome shotgun (WGS) entry which is preliminary data.</text>
</comment>
<accession>A0ABU6P0Q3</accession>
<dbReference type="RefSeq" id="WP_066227452.1">
    <property type="nucleotide sequence ID" value="NZ_JARTFQ010000005.1"/>
</dbReference>
<dbReference type="GeneID" id="301140493"/>
<reference evidence="1 2" key="1">
    <citation type="submission" date="2023-03" db="EMBL/GenBank/DDBJ databases">
        <title>Bacillus Genome Sequencing.</title>
        <authorList>
            <person name="Dunlap C."/>
        </authorList>
    </citation>
    <scope>NUCLEOTIDE SEQUENCE [LARGE SCALE GENOMIC DNA]</scope>
    <source>
        <strain evidence="1 2">NRS-1717</strain>
    </source>
</reference>
<dbReference type="EMBL" id="JARTFS010000012">
    <property type="protein sequence ID" value="MED4402568.1"/>
    <property type="molecule type" value="Genomic_DNA"/>
</dbReference>
<evidence type="ECO:0000313" key="1">
    <source>
        <dbReference type="EMBL" id="MED4402568.1"/>
    </source>
</evidence>
<dbReference type="InterPro" id="IPR037883">
    <property type="entry name" value="Knr4/Smi1-like_sf"/>
</dbReference>
<gene>
    <name evidence="1" type="ORF">P9271_14720</name>
</gene>
<organism evidence="1 2">
    <name type="scientific">Metabacillus fastidiosus</name>
    <dbReference type="NCBI Taxonomy" id="1458"/>
    <lineage>
        <taxon>Bacteria</taxon>
        <taxon>Bacillati</taxon>
        <taxon>Bacillota</taxon>
        <taxon>Bacilli</taxon>
        <taxon>Bacillales</taxon>
        <taxon>Bacillaceae</taxon>
        <taxon>Metabacillus</taxon>
    </lineage>
</organism>
<dbReference type="Proteomes" id="UP001342826">
    <property type="component" value="Unassembled WGS sequence"/>
</dbReference>